<comment type="function">
    <text evidence="1">Is involved in generating a small heat-stable compound (Nod), an acylated oligomer of N-acetylglucosamine, that stimulates mitosis in various plant protoplasts.</text>
</comment>
<dbReference type="InterPro" id="IPR050248">
    <property type="entry name" value="Polysacc_deacetylase_ArnD"/>
</dbReference>
<protein>
    <recommendedName>
        <fullName evidence="3">Chitooligosaccharide deacetylase</fullName>
    </recommendedName>
    <alternativeName>
        <fullName evidence="4">Nodulation protein B</fullName>
    </alternativeName>
</protein>
<proteinExistence type="inferred from homology"/>
<dbReference type="KEGG" id="psin:CAK95_20320"/>
<dbReference type="RefSeq" id="WP_086089571.1">
    <property type="nucleotide sequence ID" value="NZ_CP021112.1"/>
</dbReference>
<evidence type="ECO:0000313" key="5">
    <source>
        <dbReference type="EMBL" id="ARQ01179.1"/>
    </source>
</evidence>
<reference evidence="5 6" key="1">
    <citation type="submission" date="2017-05" db="EMBL/GenBank/DDBJ databases">
        <title>Full genome sequence of Pseudorhodoplanes sinuspersici.</title>
        <authorList>
            <person name="Dastgheib S.M.M."/>
            <person name="Shavandi M."/>
            <person name="Tirandaz H."/>
        </authorList>
    </citation>
    <scope>NUCLEOTIDE SEQUENCE [LARGE SCALE GENOMIC DNA]</scope>
    <source>
        <strain evidence="5 6">RIPI110</strain>
    </source>
</reference>
<dbReference type="Pfam" id="PF01522">
    <property type="entry name" value="Polysacc_deac_1"/>
    <property type="match status" value="1"/>
</dbReference>
<dbReference type="InterPro" id="IPR011330">
    <property type="entry name" value="Glyco_hydro/deAcase_b/a-brl"/>
</dbReference>
<dbReference type="Gene3D" id="3.20.20.370">
    <property type="entry name" value="Glycoside hydrolase/deacetylase"/>
    <property type="match status" value="1"/>
</dbReference>
<evidence type="ECO:0000313" key="6">
    <source>
        <dbReference type="Proteomes" id="UP000194137"/>
    </source>
</evidence>
<dbReference type="CDD" id="cd10917">
    <property type="entry name" value="CE4_NodB_like_6s_7s"/>
    <property type="match status" value="1"/>
</dbReference>
<keyword evidence="6" id="KW-1185">Reference proteome</keyword>
<evidence type="ECO:0000256" key="2">
    <source>
        <dbReference type="ARBA" id="ARBA00010973"/>
    </source>
</evidence>
<dbReference type="InterPro" id="IPR002509">
    <property type="entry name" value="NODB_dom"/>
</dbReference>
<dbReference type="GO" id="GO:0005975">
    <property type="term" value="P:carbohydrate metabolic process"/>
    <property type="evidence" value="ECO:0007669"/>
    <property type="project" value="InterPro"/>
</dbReference>
<evidence type="ECO:0000256" key="4">
    <source>
        <dbReference type="ARBA" id="ARBA00032976"/>
    </source>
</evidence>
<gene>
    <name evidence="5" type="ORF">CAK95_20320</name>
</gene>
<dbReference type="EMBL" id="CP021112">
    <property type="protein sequence ID" value="ARQ01179.1"/>
    <property type="molecule type" value="Genomic_DNA"/>
</dbReference>
<dbReference type="Proteomes" id="UP000194137">
    <property type="component" value="Chromosome"/>
</dbReference>
<accession>A0A1W6ZUR5</accession>
<dbReference type="AlphaFoldDB" id="A0A1W6ZUR5"/>
<dbReference type="PANTHER" id="PTHR10587">
    <property type="entry name" value="GLYCOSYL TRANSFERASE-RELATED"/>
    <property type="match status" value="1"/>
</dbReference>
<name>A0A1W6ZUR5_9HYPH</name>
<dbReference type="SUPFAM" id="SSF88713">
    <property type="entry name" value="Glycoside hydrolase/deacetylase"/>
    <property type="match status" value="1"/>
</dbReference>
<dbReference type="OrthoDB" id="9784220at2"/>
<dbReference type="GO" id="GO:0016810">
    <property type="term" value="F:hydrolase activity, acting on carbon-nitrogen (but not peptide) bonds"/>
    <property type="evidence" value="ECO:0007669"/>
    <property type="project" value="InterPro"/>
</dbReference>
<organism evidence="5 6">
    <name type="scientific">Pseudorhodoplanes sinuspersici</name>
    <dbReference type="NCBI Taxonomy" id="1235591"/>
    <lineage>
        <taxon>Bacteria</taxon>
        <taxon>Pseudomonadati</taxon>
        <taxon>Pseudomonadota</taxon>
        <taxon>Alphaproteobacteria</taxon>
        <taxon>Hyphomicrobiales</taxon>
        <taxon>Pseudorhodoplanes</taxon>
    </lineage>
</organism>
<comment type="similarity">
    <text evidence="2">Belongs to the polysaccharide deacetylase family.</text>
</comment>
<evidence type="ECO:0000256" key="3">
    <source>
        <dbReference type="ARBA" id="ARBA00020071"/>
    </source>
</evidence>
<dbReference type="STRING" id="1235591.CAK95_20320"/>
<sequence length="215" mass="24202">MFDLTLSFDNGPEPDVTPLVLDILNRRSIKTTFFVIGQKVSKPECRKLAERAHAEGHWIGNHSWTHSIPLGERREADIAEFEIGQTQAALQGLVHPHRFFRPFGGGGNLDRRLMSGPVVEYLKRGGYTCVLWNAIPRDWADPDGWVDRAMEQCRSQPWTLMVLHDLPTGAMAHLEQFLDRVGDAGGRIRQDFPPDCTPIIDGQIVRPIDHYVAAA</sequence>
<dbReference type="PROSITE" id="PS51677">
    <property type="entry name" value="NODB"/>
    <property type="match status" value="1"/>
</dbReference>
<evidence type="ECO:0000256" key="1">
    <source>
        <dbReference type="ARBA" id="ARBA00003236"/>
    </source>
</evidence>